<protein>
    <submittedName>
        <fullName evidence="1">Uncharacterized protein</fullName>
    </submittedName>
</protein>
<dbReference type="AlphaFoldDB" id="A0A1B6PRT3"/>
<reference evidence="1 2" key="1">
    <citation type="journal article" date="2009" name="Nature">
        <title>The Sorghum bicolor genome and the diversification of grasses.</title>
        <authorList>
            <person name="Paterson A.H."/>
            <person name="Bowers J.E."/>
            <person name="Bruggmann R."/>
            <person name="Dubchak I."/>
            <person name="Grimwood J."/>
            <person name="Gundlach H."/>
            <person name="Haberer G."/>
            <person name="Hellsten U."/>
            <person name="Mitros T."/>
            <person name="Poliakov A."/>
            <person name="Schmutz J."/>
            <person name="Spannagl M."/>
            <person name="Tang H."/>
            <person name="Wang X."/>
            <person name="Wicker T."/>
            <person name="Bharti A.K."/>
            <person name="Chapman J."/>
            <person name="Feltus F.A."/>
            <person name="Gowik U."/>
            <person name="Grigoriev I.V."/>
            <person name="Lyons E."/>
            <person name="Maher C.A."/>
            <person name="Martis M."/>
            <person name="Narechania A."/>
            <person name="Otillar R.P."/>
            <person name="Penning B.W."/>
            <person name="Salamov A.A."/>
            <person name="Wang Y."/>
            <person name="Zhang L."/>
            <person name="Carpita N.C."/>
            <person name="Freeling M."/>
            <person name="Gingle A.R."/>
            <person name="Hash C.T."/>
            <person name="Keller B."/>
            <person name="Klein P."/>
            <person name="Kresovich S."/>
            <person name="McCann M.C."/>
            <person name="Ming R."/>
            <person name="Peterson D.G."/>
            <person name="Mehboob-ur-Rahman"/>
            <person name="Ware D."/>
            <person name="Westhoff P."/>
            <person name="Mayer K.F."/>
            <person name="Messing J."/>
            <person name="Rokhsar D.S."/>
        </authorList>
    </citation>
    <scope>NUCLEOTIDE SEQUENCE [LARGE SCALE GENOMIC DNA]</scope>
    <source>
        <strain evidence="2">cv. BTx623</strain>
    </source>
</reference>
<dbReference type="Proteomes" id="UP000000768">
    <property type="component" value="Chromosome 5"/>
</dbReference>
<keyword evidence="2" id="KW-1185">Reference proteome</keyword>
<dbReference type="Gramene" id="KXG28384">
    <property type="protein sequence ID" value="KXG28384"/>
    <property type="gene ID" value="SORBI_3005G116800"/>
</dbReference>
<evidence type="ECO:0000313" key="1">
    <source>
        <dbReference type="EMBL" id="KXG28384.1"/>
    </source>
</evidence>
<name>A0A1B6PRT3_SORBI</name>
<reference evidence="2" key="2">
    <citation type="journal article" date="2018" name="Plant J.">
        <title>The Sorghum bicolor reference genome: improved assembly, gene annotations, a transcriptome atlas, and signatures of genome organization.</title>
        <authorList>
            <person name="McCormick R.F."/>
            <person name="Truong S.K."/>
            <person name="Sreedasyam A."/>
            <person name="Jenkins J."/>
            <person name="Shu S."/>
            <person name="Sims D."/>
            <person name="Kennedy M."/>
            <person name="Amirebrahimi M."/>
            <person name="Weers B.D."/>
            <person name="McKinley B."/>
            <person name="Mattison A."/>
            <person name="Morishige D.T."/>
            <person name="Grimwood J."/>
            <person name="Schmutz J."/>
            <person name="Mullet J.E."/>
        </authorList>
    </citation>
    <scope>NUCLEOTIDE SEQUENCE [LARGE SCALE GENOMIC DNA]</scope>
    <source>
        <strain evidence="2">cv. BTx623</strain>
    </source>
</reference>
<dbReference type="EMBL" id="CM000764">
    <property type="protein sequence ID" value="KXG28384.1"/>
    <property type="molecule type" value="Genomic_DNA"/>
</dbReference>
<dbReference type="InParanoid" id="A0A1B6PRT3"/>
<sequence>MRCLRCCAGEAHRWEVCHRLAPGACVSSSPLLLVLVLGWVHVGLGGVHNSRNFFTCYLSCNSDFTDRVEICIRASFGCYYIFLNLNLPMLFF</sequence>
<proteinExistence type="predicted"/>
<gene>
    <name evidence="1" type="ORF">SORBI_3005G116800</name>
</gene>
<organism evidence="1 2">
    <name type="scientific">Sorghum bicolor</name>
    <name type="common">Sorghum</name>
    <name type="synonym">Sorghum vulgare</name>
    <dbReference type="NCBI Taxonomy" id="4558"/>
    <lineage>
        <taxon>Eukaryota</taxon>
        <taxon>Viridiplantae</taxon>
        <taxon>Streptophyta</taxon>
        <taxon>Embryophyta</taxon>
        <taxon>Tracheophyta</taxon>
        <taxon>Spermatophyta</taxon>
        <taxon>Magnoliopsida</taxon>
        <taxon>Liliopsida</taxon>
        <taxon>Poales</taxon>
        <taxon>Poaceae</taxon>
        <taxon>PACMAD clade</taxon>
        <taxon>Panicoideae</taxon>
        <taxon>Andropogonodae</taxon>
        <taxon>Andropogoneae</taxon>
        <taxon>Sorghinae</taxon>
        <taxon>Sorghum</taxon>
    </lineage>
</organism>
<evidence type="ECO:0000313" key="2">
    <source>
        <dbReference type="Proteomes" id="UP000000768"/>
    </source>
</evidence>
<accession>A0A1B6PRT3</accession>